<dbReference type="AlphaFoldDB" id="A0AAN6MTU6"/>
<feature type="transmembrane region" description="Helical" evidence="7">
    <location>
        <begin position="1042"/>
        <end position="1063"/>
    </location>
</feature>
<feature type="compositionally biased region" description="Basic and acidic residues" evidence="6">
    <location>
        <begin position="99"/>
        <end position="115"/>
    </location>
</feature>
<gene>
    <name evidence="9" type="ORF">C8A05DRAFT_40313</name>
</gene>
<keyword evidence="10" id="KW-1185">Reference proteome</keyword>
<dbReference type="Pfam" id="PF12937">
    <property type="entry name" value="F-box-like"/>
    <property type="match status" value="1"/>
</dbReference>
<evidence type="ECO:0000256" key="5">
    <source>
        <dbReference type="ARBA" id="ARBA00023136"/>
    </source>
</evidence>
<dbReference type="EMBL" id="MU855316">
    <property type="protein sequence ID" value="KAK3906985.1"/>
    <property type="molecule type" value="Genomic_DNA"/>
</dbReference>
<accession>A0AAN6MTU6</accession>
<dbReference type="InterPro" id="IPR051085">
    <property type="entry name" value="MB_O-acyltransferase"/>
</dbReference>
<feature type="transmembrane region" description="Helical" evidence="7">
    <location>
        <begin position="1018"/>
        <end position="1036"/>
    </location>
</feature>
<feature type="transmembrane region" description="Helical" evidence="7">
    <location>
        <begin position="899"/>
        <end position="916"/>
    </location>
</feature>
<organism evidence="9 10">
    <name type="scientific">Staphylotrichum tortipilum</name>
    <dbReference type="NCBI Taxonomy" id="2831512"/>
    <lineage>
        <taxon>Eukaryota</taxon>
        <taxon>Fungi</taxon>
        <taxon>Dikarya</taxon>
        <taxon>Ascomycota</taxon>
        <taxon>Pezizomycotina</taxon>
        <taxon>Sordariomycetes</taxon>
        <taxon>Sordariomycetidae</taxon>
        <taxon>Sordariales</taxon>
        <taxon>Chaetomiaceae</taxon>
        <taxon>Staphylotrichum</taxon>
    </lineage>
</organism>
<feature type="transmembrane region" description="Helical" evidence="7">
    <location>
        <begin position="936"/>
        <end position="954"/>
    </location>
</feature>
<comment type="subcellular location">
    <subcellularLocation>
        <location evidence="1">Membrane</location>
        <topology evidence="1">Multi-pass membrane protein</topology>
    </subcellularLocation>
</comment>
<keyword evidence="4 7" id="KW-1133">Transmembrane helix</keyword>
<feature type="compositionally biased region" description="Low complexity" evidence="6">
    <location>
        <begin position="495"/>
        <end position="504"/>
    </location>
</feature>
<feature type="compositionally biased region" description="Low complexity" evidence="6">
    <location>
        <begin position="24"/>
        <end position="45"/>
    </location>
</feature>
<dbReference type="SUPFAM" id="SSF81383">
    <property type="entry name" value="F-box domain"/>
    <property type="match status" value="1"/>
</dbReference>
<dbReference type="InterPro" id="IPR036047">
    <property type="entry name" value="F-box-like_dom_sf"/>
</dbReference>
<evidence type="ECO:0000256" key="7">
    <source>
        <dbReference type="SAM" id="Phobius"/>
    </source>
</evidence>
<dbReference type="PROSITE" id="PS50181">
    <property type="entry name" value="FBOX"/>
    <property type="match status" value="1"/>
</dbReference>
<feature type="transmembrane region" description="Helical" evidence="7">
    <location>
        <begin position="578"/>
        <end position="596"/>
    </location>
</feature>
<reference evidence="9" key="2">
    <citation type="submission" date="2023-05" db="EMBL/GenBank/DDBJ databases">
        <authorList>
            <consortium name="Lawrence Berkeley National Laboratory"/>
            <person name="Steindorff A."/>
            <person name="Hensen N."/>
            <person name="Bonometti L."/>
            <person name="Westerberg I."/>
            <person name="Brannstrom I.O."/>
            <person name="Guillou S."/>
            <person name="Cros-Aarteil S."/>
            <person name="Calhoun S."/>
            <person name="Haridas S."/>
            <person name="Kuo A."/>
            <person name="Mondo S."/>
            <person name="Pangilinan J."/>
            <person name="Riley R."/>
            <person name="Labutti K."/>
            <person name="Andreopoulos B."/>
            <person name="Lipzen A."/>
            <person name="Chen C."/>
            <person name="Yanf M."/>
            <person name="Daum C."/>
            <person name="Ng V."/>
            <person name="Clum A."/>
            <person name="Ohm R."/>
            <person name="Martin F."/>
            <person name="Silar P."/>
            <person name="Natvig D."/>
            <person name="Lalanne C."/>
            <person name="Gautier V."/>
            <person name="Ament-Velasquez S.L."/>
            <person name="Kruys A."/>
            <person name="Hutchinson M.I."/>
            <person name="Powell A.J."/>
            <person name="Barry K."/>
            <person name="Miller A.N."/>
            <person name="Grigoriev I.V."/>
            <person name="Debuchy R."/>
            <person name="Gladieux P."/>
            <person name="Thoren M.H."/>
            <person name="Johannesson H."/>
        </authorList>
    </citation>
    <scope>NUCLEOTIDE SEQUENCE</scope>
    <source>
        <strain evidence="9">CBS 103.79</strain>
    </source>
</reference>
<proteinExistence type="inferred from homology"/>
<reference evidence="9" key="1">
    <citation type="journal article" date="2023" name="Mol. Phylogenet. Evol.">
        <title>Genome-scale phylogeny and comparative genomics of the fungal order Sordariales.</title>
        <authorList>
            <person name="Hensen N."/>
            <person name="Bonometti L."/>
            <person name="Westerberg I."/>
            <person name="Brannstrom I.O."/>
            <person name="Guillou S."/>
            <person name="Cros-Aarteil S."/>
            <person name="Calhoun S."/>
            <person name="Haridas S."/>
            <person name="Kuo A."/>
            <person name="Mondo S."/>
            <person name="Pangilinan J."/>
            <person name="Riley R."/>
            <person name="LaButti K."/>
            <person name="Andreopoulos B."/>
            <person name="Lipzen A."/>
            <person name="Chen C."/>
            <person name="Yan M."/>
            <person name="Daum C."/>
            <person name="Ng V."/>
            <person name="Clum A."/>
            <person name="Steindorff A."/>
            <person name="Ohm R.A."/>
            <person name="Martin F."/>
            <person name="Silar P."/>
            <person name="Natvig D.O."/>
            <person name="Lalanne C."/>
            <person name="Gautier V."/>
            <person name="Ament-Velasquez S.L."/>
            <person name="Kruys A."/>
            <person name="Hutchinson M.I."/>
            <person name="Powell A.J."/>
            <person name="Barry K."/>
            <person name="Miller A.N."/>
            <person name="Grigoriev I.V."/>
            <person name="Debuchy R."/>
            <person name="Gladieux P."/>
            <person name="Hiltunen Thoren M."/>
            <person name="Johannesson H."/>
        </authorList>
    </citation>
    <scope>NUCLEOTIDE SEQUENCE</scope>
    <source>
        <strain evidence="9">CBS 103.79</strain>
    </source>
</reference>
<keyword evidence="5 7" id="KW-0472">Membrane</keyword>
<dbReference type="InterPro" id="IPR001810">
    <property type="entry name" value="F-box_dom"/>
</dbReference>
<feature type="compositionally biased region" description="Low complexity" evidence="6">
    <location>
        <begin position="164"/>
        <end position="180"/>
    </location>
</feature>
<evidence type="ECO:0000256" key="2">
    <source>
        <dbReference type="ARBA" id="ARBA00010323"/>
    </source>
</evidence>
<feature type="transmembrane region" description="Helical" evidence="7">
    <location>
        <begin position="687"/>
        <end position="711"/>
    </location>
</feature>
<dbReference type="InterPro" id="IPR045464">
    <property type="entry name" value="Hrt3/FBXO9_C"/>
</dbReference>
<dbReference type="GO" id="GO:0006506">
    <property type="term" value="P:GPI anchor biosynthetic process"/>
    <property type="evidence" value="ECO:0007669"/>
    <property type="project" value="TreeGrafter"/>
</dbReference>
<comment type="caution">
    <text evidence="9">The sequence shown here is derived from an EMBL/GenBank/DDBJ whole genome shotgun (WGS) entry which is preliminary data.</text>
</comment>
<evidence type="ECO:0000256" key="4">
    <source>
        <dbReference type="ARBA" id="ARBA00022989"/>
    </source>
</evidence>
<dbReference type="Proteomes" id="UP001303889">
    <property type="component" value="Unassembled WGS sequence"/>
</dbReference>
<evidence type="ECO:0000256" key="1">
    <source>
        <dbReference type="ARBA" id="ARBA00004141"/>
    </source>
</evidence>
<comment type="similarity">
    <text evidence="2">Belongs to the membrane-bound acyltransferase family.</text>
</comment>
<dbReference type="InterPro" id="IPR004299">
    <property type="entry name" value="MBOAT_fam"/>
</dbReference>
<sequence length="1152" mass="129682">MNPEESNPELESFREQWRAEVQARRAAPGPSQPQPQQQQRAAGPSTAGALGRPSTESRGKPPQPSQQPSVQETDEDYVQSQIFDEPTPSAVAASSLETAHSKAAEKGEPVSALDHYEKAVEKEAAGSLGDSLRLYRKAFRPQMDDRVDQKYKNKHFPKPPPKPTQVAPIKGAAAGTSSASKPEQPQSIKDLITSFSVLAIAPAPPEVEGMPPPPCPLAALPEEILVHILRDVALLDVGDFVRLSQVCKRFAYLVATEDQIWRRVCLGTEFGFGGMHYYWQRQIAWGLLTGEDLLREADEAEAAAAAAAASSPTASETTEAPIAPPVTLSERAQRHAQESTTNTLAFYHSLYTRSWMRMFRLRPRIRFNGCYISTVNYMRPGQASASAVTWNSPVHIVTYYRYLRFFRDGTVMSLLTTAEPADVVHHLTRNAVSLHAGGANAHLPSAVVQSVLKGRWRLAREADNPGVSLSEIEGDVMVETEGVSKPRNTFKANTSPPSSSPVSSNITMASSRHDPGQRRRSGPLAFLASLYDLDTLDTRFTTPSSVPYRASLEKREDDAPKPADKGAEPSKWNTLEFYAYYLVFLTVVPYMFWVAYDVSRPSDPRYEKFAPWLGEGWIPGRRIDLSDAQYRTFRFNLPYMALLLVFHPLLRRVWNLVRPLPQDARGAKPNSAEVAEARLRQRTSFDFAFAIFYLFVLHGFSAAKILVILAMNYKLATSLPRRYVPVASWVFNICILFANELGDGYQFRNMALFVTGTPAKDIVSDPSVLVRLGEWLDRHGGLMRRWEILFNITVLRLISFNLDYYWSLGRRGSSPLENLLLPDSLADAPKKKQLDPANLSERDRVATPAAPQDFSFRNYLAYTVYAPLYLTGPIITFNDYISQQRYQPATIAASRTIKYAIRFALTLLAMELVLHYDYVGAISKVRPDWSSYTPAQLSLLSYFNLHIIWLKLLLPWRFFRLWSLADGVDPPENMLRCVSDNYSTLSFWRSWHRSYNRWLLRYIYIPLGGSSFRTGREAVRTVLTYLVVFTFVALWHDIKLNLLIWGWLVVVFFLPEIAARQLFPKHKWESRPTAYRMLCCVGGVANVLMMISANLVGFAVGLDGLQSIIQGIFRDYSGLVFVVTACSALFVGIQVMFEIRQSELRRGINLKC</sequence>
<dbReference type="GO" id="GO:0008374">
    <property type="term" value="F:O-acyltransferase activity"/>
    <property type="evidence" value="ECO:0007669"/>
    <property type="project" value="TreeGrafter"/>
</dbReference>
<feature type="transmembrane region" description="Helical" evidence="7">
    <location>
        <begin position="1075"/>
        <end position="1096"/>
    </location>
</feature>
<dbReference type="Pfam" id="PF19270">
    <property type="entry name" value="FBO_C"/>
    <property type="match status" value="1"/>
</dbReference>
<feature type="region of interest" description="Disordered" evidence="6">
    <location>
        <begin position="1"/>
        <end position="115"/>
    </location>
</feature>
<feature type="domain" description="F-box" evidence="8">
    <location>
        <begin position="214"/>
        <end position="264"/>
    </location>
</feature>
<keyword evidence="3 7" id="KW-0812">Transmembrane</keyword>
<evidence type="ECO:0000256" key="3">
    <source>
        <dbReference type="ARBA" id="ARBA00022692"/>
    </source>
</evidence>
<feature type="region of interest" description="Disordered" evidence="6">
    <location>
        <begin position="151"/>
        <end position="185"/>
    </location>
</feature>
<protein>
    <submittedName>
        <fullName evidence="9">Glycerol transporter protein</fullName>
    </submittedName>
</protein>
<feature type="region of interest" description="Disordered" evidence="6">
    <location>
        <begin position="547"/>
        <end position="567"/>
    </location>
</feature>
<evidence type="ECO:0000313" key="10">
    <source>
        <dbReference type="Proteomes" id="UP001303889"/>
    </source>
</evidence>
<name>A0AAN6MTU6_9PEZI</name>
<evidence type="ECO:0000256" key="6">
    <source>
        <dbReference type="SAM" id="MobiDB-lite"/>
    </source>
</evidence>
<dbReference type="GO" id="GO:0005783">
    <property type="term" value="C:endoplasmic reticulum"/>
    <property type="evidence" value="ECO:0007669"/>
    <property type="project" value="TreeGrafter"/>
</dbReference>
<feature type="transmembrane region" description="Helical" evidence="7">
    <location>
        <begin position="723"/>
        <end position="742"/>
    </location>
</feature>
<dbReference type="Pfam" id="PF03062">
    <property type="entry name" value="MBOAT"/>
    <property type="match status" value="1"/>
</dbReference>
<feature type="compositionally biased region" description="Basic and acidic residues" evidence="6">
    <location>
        <begin position="11"/>
        <end position="23"/>
    </location>
</feature>
<dbReference type="GO" id="GO:0016020">
    <property type="term" value="C:membrane"/>
    <property type="evidence" value="ECO:0007669"/>
    <property type="project" value="UniProtKB-SubCell"/>
</dbReference>
<feature type="compositionally biased region" description="Basic and acidic residues" evidence="6">
    <location>
        <begin position="551"/>
        <end position="567"/>
    </location>
</feature>
<dbReference type="PANTHER" id="PTHR13285">
    <property type="entry name" value="ACYLTRANSFERASE"/>
    <property type="match status" value="1"/>
</dbReference>
<dbReference type="PANTHER" id="PTHR13285:SF18">
    <property type="entry name" value="PROTEIN-CYSTEINE N-PALMITOYLTRANSFERASE RASP"/>
    <property type="match status" value="1"/>
</dbReference>
<feature type="transmembrane region" description="Helical" evidence="7">
    <location>
        <begin position="1116"/>
        <end position="1137"/>
    </location>
</feature>
<feature type="region of interest" description="Disordered" evidence="6">
    <location>
        <begin position="480"/>
        <end position="520"/>
    </location>
</feature>
<evidence type="ECO:0000313" key="9">
    <source>
        <dbReference type="EMBL" id="KAK3906985.1"/>
    </source>
</evidence>
<dbReference type="Gene3D" id="1.20.1280.50">
    <property type="match status" value="1"/>
</dbReference>
<evidence type="ECO:0000259" key="8">
    <source>
        <dbReference type="PROSITE" id="PS50181"/>
    </source>
</evidence>